<feature type="compositionally biased region" description="Pro residues" evidence="1">
    <location>
        <begin position="185"/>
        <end position="202"/>
    </location>
</feature>
<sequence>MRGARSAKERVDRRPSYPSDQWVKKLHATTKVWVKVAMAVAYVLSVSLVALGLAVYYVAFWTPTTNTTACGRRVLNGSQLTGRGASKLANNNPCSRRVVRCCIADEMAGGITETGEPYSPYVGMVYMFNLIVGTEHGCQEKTLQLDEAHLRKGQFLPHTLHLLAIQSQSPPSTLHLLAIQSSSHPHPPSIGSPVQSPHPHPSIGPSVFSCLSPLAGVSHIPHHSRGQKTELC</sequence>
<name>A0ABD1IUX4_9TELE</name>
<keyword evidence="4" id="KW-1185">Reference proteome</keyword>
<dbReference type="InterPro" id="IPR029162">
    <property type="entry name" value="InaF-motif"/>
</dbReference>
<dbReference type="EMBL" id="JBHFQA010000023">
    <property type="protein sequence ID" value="KAL2078772.1"/>
    <property type="molecule type" value="Genomic_DNA"/>
</dbReference>
<reference evidence="3 4" key="1">
    <citation type="submission" date="2024-09" db="EMBL/GenBank/DDBJ databases">
        <title>A chromosome-level genome assembly of Gray's grenadier anchovy, Coilia grayii.</title>
        <authorList>
            <person name="Fu Z."/>
        </authorList>
    </citation>
    <scope>NUCLEOTIDE SEQUENCE [LARGE SCALE GENOMIC DNA]</scope>
    <source>
        <strain evidence="3">G4</strain>
        <tissue evidence="3">Muscle</tissue>
    </source>
</reference>
<organism evidence="3 4">
    <name type="scientific">Coilia grayii</name>
    <name type="common">Gray's grenadier anchovy</name>
    <dbReference type="NCBI Taxonomy" id="363190"/>
    <lineage>
        <taxon>Eukaryota</taxon>
        <taxon>Metazoa</taxon>
        <taxon>Chordata</taxon>
        <taxon>Craniata</taxon>
        <taxon>Vertebrata</taxon>
        <taxon>Euteleostomi</taxon>
        <taxon>Actinopterygii</taxon>
        <taxon>Neopterygii</taxon>
        <taxon>Teleostei</taxon>
        <taxon>Clupei</taxon>
        <taxon>Clupeiformes</taxon>
        <taxon>Clupeoidei</taxon>
        <taxon>Engraulidae</taxon>
        <taxon>Coilinae</taxon>
        <taxon>Coilia</taxon>
    </lineage>
</organism>
<keyword evidence="2" id="KW-0812">Transmembrane</keyword>
<evidence type="ECO:0000313" key="4">
    <source>
        <dbReference type="Proteomes" id="UP001591681"/>
    </source>
</evidence>
<comment type="caution">
    <text evidence="3">The sequence shown here is derived from an EMBL/GenBank/DDBJ whole genome shotgun (WGS) entry which is preliminary data.</text>
</comment>
<dbReference type="AlphaFoldDB" id="A0ABD1IUX4"/>
<evidence type="ECO:0000256" key="2">
    <source>
        <dbReference type="SAM" id="Phobius"/>
    </source>
</evidence>
<evidence type="ECO:0000313" key="3">
    <source>
        <dbReference type="EMBL" id="KAL2078772.1"/>
    </source>
</evidence>
<accession>A0ABD1IUX4</accession>
<gene>
    <name evidence="3" type="ORF">ACEWY4_026457</name>
</gene>
<feature type="transmembrane region" description="Helical" evidence="2">
    <location>
        <begin position="32"/>
        <end position="59"/>
    </location>
</feature>
<keyword evidence="2" id="KW-0472">Membrane</keyword>
<dbReference type="Proteomes" id="UP001591681">
    <property type="component" value="Unassembled WGS sequence"/>
</dbReference>
<protein>
    <submittedName>
        <fullName evidence="3">Uncharacterized protein</fullName>
    </submittedName>
</protein>
<feature type="region of interest" description="Disordered" evidence="1">
    <location>
        <begin position="181"/>
        <end position="202"/>
    </location>
</feature>
<dbReference type="PANTHER" id="PTHR34929:SF1">
    <property type="entry name" value="INAF MOTIF CONTAINING 2"/>
    <property type="match status" value="1"/>
</dbReference>
<keyword evidence="2" id="KW-1133">Transmembrane helix</keyword>
<dbReference type="Pfam" id="PF15018">
    <property type="entry name" value="InaF-motif"/>
    <property type="match status" value="1"/>
</dbReference>
<dbReference type="PANTHER" id="PTHR34929">
    <property type="entry name" value="ZGC:153157"/>
    <property type="match status" value="1"/>
</dbReference>
<proteinExistence type="predicted"/>
<evidence type="ECO:0000256" key="1">
    <source>
        <dbReference type="SAM" id="MobiDB-lite"/>
    </source>
</evidence>